<comment type="caution">
    <text evidence="2">The sequence shown here is derived from an EMBL/GenBank/DDBJ whole genome shotgun (WGS) entry which is preliminary data.</text>
</comment>
<evidence type="ECO:0000313" key="3">
    <source>
        <dbReference type="Proteomes" id="UP001203761"/>
    </source>
</evidence>
<name>A0ABT0R2D1_9MICO</name>
<reference evidence="2" key="1">
    <citation type="submission" date="2022-02" db="EMBL/GenBank/DDBJ databases">
        <authorList>
            <person name="Lee M."/>
            <person name="Kim S.-J."/>
            <person name="Jung M.-Y."/>
        </authorList>
    </citation>
    <scope>NUCLEOTIDE SEQUENCE</scope>
    <source>
        <strain evidence="2">JHP9</strain>
    </source>
</reference>
<sequence>MTRTILTQLTLLIAFIAGVFLAGDIREVFSSAANTIIVIAALVLTVASAVCEIVGTAQDLPRTFKGRKRDAKILKYMTRLLSTNEQCVISSNDLSWVKNEAEIALINKARDGSLHLLMPAPNSLSKTLTSQGAVAYYYGTDGNRFRSRFTLINPGRSDARVAIGYGTKDAHRIQIIQAKDNPALHLVEDLYDFIKRTQS</sequence>
<keyword evidence="1" id="KW-0472">Membrane</keyword>
<dbReference type="EMBL" id="JAKNCJ010000007">
    <property type="protein sequence ID" value="MCL6424056.1"/>
    <property type="molecule type" value="Genomic_DNA"/>
</dbReference>
<dbReference type="Proteomes" id="UP001203761">
    <property type="component" value="Unassembled WGS sequence"/>
</dbReference>
<accession>A0ABT0R2D1</accession>
<keyword evidence="1" id="KW-1133">Transmembrane helix</keyword>
<feature type="transmembrane region" description="Helical" evidence="1">
    <location>
        <begin position="32"/>
        <end position="55"/>
    </location>
</feature>
<evidence type="ECO:0000256" key="1">
    <source>
        <dbReference type="SAM" id="Phobius"/>
    </source>
</evidence>
<dbReference type="InterPro" id="IPR010916">
    <property type="entry name" value="TonB_box_CS"/>
</dbReference>
<dbReference type="RefSeq" id="WP_249738133.1">
    <property type="nucleotide sequence ID" value="NZ_JAKNCJ010000007.1"/>
</dbReference>
<organism evidence="2 3">
    <name type="scientific">Brachybacterium equifaecis</name>
    <dbReference type="NCBI Taxonomy" id="2910770"/>
    <lineage>
        <taxon>Bacteria</taxon>
        <taxon>Bacillati</taxon>
        <taxon>Actinomycetota</taxon>
        <taxon>Actinomycetes</taxon>
        <taxon>Micrococcales</taxon>
        <taxon>Dermabacteraceae</taxon>
        <taxon>Brachybacterium</taxon>
    </lineage>
</organism>
<gene>
    <name evidence="2" type="ORF">Bequi_11815</name>
</gene>
<evidence type="ECO:0000313" key="2">
    <source>
        <dbReference type="EMBL" id="MCL6424056.1"/>
    </source>
</evidence>
<keyword evidence="1" id="KW-0812">Transmembrane</keyword>
<keyword evidence="3" id="KW-1185">Reference proteome</keyword>
<proteinExistence type="predicted"/>
<dbReference type="PROSITE" id="PS00430">
    <property type="entry name" value="TONB_DEPENDENT_REC_1"/>
    <property type="match status" value="1"/>
</dbReference>
<protein>
    <submittedName>
        <fullName evidence="2">Uncharacterized protein</fullName>
    </submittedName>
</protein>